<dbReference type="GO" id="GO:0046306">
    <property type="term" value="P:alkanesulfonate catabolic process"/>
    <property type="evidence" value="ECO:0007669"/>
    <property type="project" value="TreeGrafter"/>
</dbReference>
<dbReference type="EMBL" id="FNVO01000005">
    <property type="protein sequence ID" value="SEG49667.1"/>
    <property type="molecule type" value="Genomic_DNA"/>
</dbReference>
<evidence type="ECO:0000313" key="7">
    <source>
        <dbReference type="Proteomes" id="UP000236723"/>
    </source>
</evidence>
<dbReference type="InterPro" id="IPR050172">
    <property type="entry name" value="SsuD_RutA_monooxygenase"/>
</dbReference>
<dbReference type="OrthoDB" id="3773796at2"/>
<dbReference type="Proteomes" id="UP000236723">
    <property type="component" value="Unassembled WGS sequence"/>
</dbReference>
<evidence type="ECO:0000256" key="3">
    <source>
        <dbReference type="ARBA" id="ARBA00023002"/>
    </source>
</evidence>
<dbReference type="InterPro" id="IPR011251">
    <property type="entry name" value="Luciferase-like_dom"/>
</dbReference>
<name>A0A1H6ANM2_9ACTN</name>
<keyword evidence="7" id="KW-1185">Reference proteome</keyword>
<feature type="domain" description="Luciferase-like" evidence="5">
    <location>
        <begin position="32"/>
        <end position="258"/>
    </location>
</feature>
<keyword evidence="3" id="KW-0560">Oxidoreductase</keyword>
<dbReference type="AlphaFoldDB" id="A0A1H6ANM2"/>
<evidence type="ECO:0000256" key="4">
    <source>
        <dbReference type="ARBA" id="ARBA00023033"/>
    </source>
</evidence>
<organism evidence="6 7">
    <name type="scientific">Thermomonospora echinospora</name>
    <dbReference type="NCBI Taxonomy" id="1992"/>
    <lineage>
        <taxon>Bacteria</taxon>
        <taxon>Bacillati</taxon>
        <taxon>Actinomycetota</taxon>
        <taxon>Actinomycetes</taxon>
        <taxon>Streptosporangiales</taxon>
        <taxon>Thermomonosporaceae</taxon>
        <taxon>Thermomonospora</taxon>
    </lineage>
</organism>
<dbReference type="InterPro" id="IPR036661">
    <property type="entry name" value="Luciferase-like_sf"/>
</dbReference>
<dbReference type="PANTHER" id="PTHR42847:SF4">
    <property type="entry name" value="ALKANESULFONATE MONOOXYGENASE-RELATED"/>
    <property type="match status" value="1"/>
</dbReference>
<gene>
    <name evidence="6" type="ORF">SAMN04489712_105543</name>
</gene>
<dbReference type="PANTHER" id="PTHR42847">
    <property type="entry name" value="ALKANESULFONATE MONOOXYGENASE"/>
    <property type="match status" value="1"/>
</dbReference>
<accession>A0A1H6ANM2</accession>
<dbReference type="GO" id="GO:0008726">
    <property type="term" value="F:alkanesulfonate monooxygenase activity"/>
    <property type="evidence" value="ECO:0007669"/>
    <property type="project" value="TreeGrafter"/>
</dbReference>
<evidence type="ECO:0000256" key="2">
    <source>
        <dbReference type="ARBA" id="ARBA00022643"/>
    </source>
</evidence>
<dbReference type="Gene3D" id="3.20.20.30">
    <property type="entry name" value="Luciferase-like domain"/>
    <property type="match status" value="1"/>
</dbReference>
<evidence type="ECO:0000313" key="6">
    <source>
        <dbReference type="EMBL" id="SEG49667.1"/>
    </source>
</evidence>
<protein>
    <submittedName>
        <fullName evidence="6">Flavin-dependent oxidoreductase, luciferase family (Includes alkanesulfonate monooxygenase SsuD and methylene tetrahydromethanopterin reductase)</fullName>
    </submittedName>
</protein>
<keyword evidence="2" id="KW-0288">FMN</keyword>
<evidence type="ECO:0000256" key="1">
    <source>
        <dbReference type="ARBA" id="ARBA00022630"/>
    </source>
</evidence>
<evidence type="ECO:0000259" key="5">
    <source>
        <dbReference type="Pfam" id="PF00296"/>
    </source>
</evidence>
<dbReference type="RefSeq" id="WP_160147006.1">
    <property type="nucleotide sequence ID" value="NZ_FNVO01000005.1"/>
</dbReference>
<sequence>MSDMGSGPPGGDTPTCEIGLAIQADLLTADGTDLAAFGRAVLDAGLGYVSIGDHVSHRGGQGLDGIVAATALLAAQPRLRVVVGAYQLALRHPFVVARQLATLTALAPRRLILAVGAGGDDRREVLNCGVDPRTRGDRLNESIALLHRLLAGENVDHHGTHFDLEQAFISDGGPPPDLVVAGRGEAASKRAARFGTGWLGLLVTPGRYHEMRTSVVAEAEALGRPTPTWFGLNVWCAPAENERESRERLAESLTRSFGSAADRALRYCGVGDTTKIASWLAGYVHAGAAHLSLTVPARHAEEAVERAHSLATALAEHVQSP</sequence>
<reference evidence="7" key="1">
    <citation type="submission" date="2016-10" db="EMBL/GenBank/DDBJ databases">
        <authorList>
            <person name="Varghese N."/>
            <person name="Submissions S."/>
        </authorList>
    </citation>
    <scope>NUCLEOTIDE SEQUENCE [LARGE SCALE GENOMIC DNA]</scope>
    <source>
        <strain evidence="7">DSM 43163</strain>
    </source>
</reference>
<proteinExistence type="predicted"/>
<dbReference type="Pfam" id="PF00296">
    <property type="entry name" value="Bac_luciferase"/>
    <property type="match status" value="1"/>
</dbReference>
<keyword evidence="4 6" id="KW-0503">Monooxygenase</keyword>
<dbReference type="SUPFAM" id="SSF51679">
    <property type="entry name" value="Bacterial luciferase-like"/>
    <property type="match status" value="1"/>
</dbReference>
<keyword evidence="1" id="KW-0285">Flavoprotein</keyword>